<evidence type="ECO:0000256" key="9">
    <source>
        <dbReference type="SAM" id="SignalP"/>
    </source>
</evidence>
<comment type="similarity">
    <text evidence="3 8">Belongs to the gamma-glutamyltransferase family.</text>
</comment>
<dbReference type="InterPro" id="IPR043137">
    <property type="entry name" value="GGT_ssub_C"/>
</dbReference>
<evidence type="ECO:0000256" key="4">
    <source>
        <dbReference type="ARBA" id="ARBA00023315"/>
    </source>
</evidence>
<dbReference type="UniPathway" id="UPA00204"/>
<keyword evidence="8 10" id="KW-0808">Transferase</keyword>
<dbReference type="Gene3D" id="3.60.20.40">
    <property type="match status" value="1"/>
</dbReference>
<keyword evidence="8" id="KW-0378">Hydrolase</keyword>
<dbReference type="InterPro" id="IPR055262">
    <property type="entry name" value="GGT_CS"/>
</dbReference>
<dbReference type="MEROPS" id="T03.001"/>
<dbReference type="EnsemblBacteria" id="ABF43599">
    <property type="protein sequence ID" value="ABF43599"/>
    <property type="gene ID" value="Acid345_4599"/>
</dbReference>
<dbReference type="Pfam" id="PF01019">
    <property type="entry name" value="G_glu_transpept"/>
    <property type="match status" value="1"/>
</dbReference>
<dbReference type="EMBL" id="CP000360">
    <property type="protein sequence ID" value="ABF43599.1"/>
    <property type="molecule type" value="Genomic_DNA"/>
</dbReference>
<dbReference type="EC" id="2.3.2.2" evidence="8"/>
<feature type="binding site" evidence="7">
    <location>
        <begin position="408"/>
        <end position="410"/>
    </location>
    <ligand>
        <name>L-glutamate</name>
        <dbReference type="ChEBI" id="CHEBI:29985"/>
    </ligand>
</feature>
<comment type="subunit">
    <text evidence="8">This enzyme consists of two polypeptide chains, which are synthesized in precursor form from a single polypeptide.</text>
</comment>
<comment type="catalytic activity">
    <reaction evidence="1 8">
        <text>an S-substituted glutathione + H2O = an S-substituted L-cysteinylglycine + L-glutamate</text>
        <dbReference type="Rhea" id="RHEA:59468"/>
        <dbReference type="ChEBI" id="CHEBI:15377"/>
        <dbReference type="ChEBI" id="CHEBI:29985"/>
        <dbReference type="ChEBI" id="CHEBI:90779"/>
        <dbReference type="ChEBI" id="CHEBI:143103"/>
        <dbReference type="EC" id="3.4.19.13"/>
    </reaction>
</comment>
<feature type="active site" description="Nucleophile" evidence="6">
    <location>
        <position position="390"/>
    </location>
</feature>
<feature type="binding site" evidence="7">
    <location>
        <position position="102"/>
    </location>
    <ligand>
        <name>L-glutamate</name>
        <dbReference type="ChEBI" id="CHEBI:29985"/>
    </ligand>
</feature>
<evidence type="ECO:0000256" key="3">
    <source>
        <dbReference type="ARBA" id="ARBA00009381"/>
    </source>
</evidence>
<dbReference type="HOGENOM" id="CLU_014813_0_3_0"/>
<dbReference type="Gene3D" id="1.10.246.130">
    <property type="match status" value="1"/>
</dbReference>
<evidence type="ECO:0000313" key="11">
    <source>
        <dbReference type="Proteomes" id="UP000002432"/>
    </source>
</evidence>
<dbReference type="Proteomes" id="UP000002432">
    <property type="component" value="Chromosome"/>
</dbReference>
<dbReference type="AlphaFoldDB" id="Q1IHQ1"/>
<feature type="signal peptide" evidence="9">
    <location>
        <begin position="1"/>
        <end position="25"/>
    </location>
</feature>
<dbReference type="EC" id="3.4.19.13" evidence="8"/>
<dbReference type="KEGG" id="aba:Acid345_4599"/>
<keyword evidence="8" id="KW-0317">Glutathione biosynthesis</keyword>
<proteinExistence type="inferred from homology"/>
<feature type="binding site" evidence="7">
    <location>
        <position position="432"/>
    </location>
    <ligand>
        <name>L-glutamate</name>
        <dbReference type="ChEBI" id="CHEBI:29985"/>
    </ligand>
</feature>
<gene>
    <name evidence="10" type="ordered locus">Acid345_4599</name>
</gene>
<comment type="pathway">
    <text evidence="8">Sulfur metabolism; glutathione metabolism.</text>
</comment>
<evidence type="ECO:0000256" key="7">
    <source>
        <dbReference type="PIRSR" id="PIRSR600101-2"/>
    </source>
</evidence>
<comment type="catalytic activity">
    <reaction evidence="2 8">
        <text>glutathione + H2O = L-cysteinylglycine + L-glutamate</text>
        <dbReference type="Rhea" id="RHEA:28807"/>
        <dbReference type="ChEBI" id="CHEBI:15377"/>
        <dbReference type="ChEBI" id="CHEBI:29985"/>
        <dbReference type="ChEBI" id="CHEBI:57925"/>
        <dbReference type="ChEBI" id="CHEBI:61694"/>
        <dbReference type="EC" id="3.4.19.13"/>
    </reaction>
</comment>
<name>Q1IHQ1_KORVE</name>
<dbReference type="NCBIfam" id="TIGR00066">
    <property type="entry name" value="g_glut_trans"/>
    <property type="match status" value="1"/>
</dbReference>
<accession>Q1IHQ1</accession>
<dbReference type="SUPFAM" id="SSF56235">
    <property type="entry name" value="N-terminal nucleophile aminohydrolases (Ntn hydrolases)"/>
    <property type="match status" value="1"/>
</dbReference>
<dbReference type="GO" id="GO:0103068">
    <property type="term" value="F:leukotriene C4 gamma-glutamyl transferase activity"/>
    <property type="evidence" value="ECO:0007669"/>
    <property type="project" value="UniProtKB-EC"/>
</dbReference>
<dbReference type="InterPro" id="IPR029055">
    <property type="entry name" value="Ntn_hydrolases_N"/>
</dbReference>
<dbReference type="InterPro" id="IPR051792">
    <property type="entry name" value="GGT_bact"/>
</dbReference>
<sequence length="583" mass="62931">MIMTRLKAAFSLTFAVVLSTTPLMAETMVNPEHAKHAMVAAVQIDASKVGVEIMKQGGNAVDAAVATGFALAVTHSAAGNIGGGGFMLIRMANGESHFIDYREKAPAKATHDMYLDAQGNVLPDASLVGYKANGVPGSVAGMVYAEKHFGKLTLQQVMAPAIRLARDGFALSFEDAMGFRDENLTKFPESRRIFQRDGKFYEPGDVFKQPELAKTLERIAENPDDFYKGAMAKEIAADQAKGGGLITAEDLAAYEVKDRPVIRGTYRNYQVLSAPPPSSGGIALVEALNILEGYDLGKLGNRSAAAMHLTLEAYRRAFYDRAEFLGDPDFSKIPVAQLIDKHYGVAWRKSIDEQHATPSNEVKRPVGFAQLDQYAVLHPPATNVYEPEDTTHYSVVDNAGNAVAVTTTLNGGFGNYVTVSGLGFLLNNEMDDFSSKPGVPNQYGLIQGEANAIGPGKRPLSAMTPTIVLKDGKLFMVLGSPGGPRIITTVANILMGVVDYGLNIQQSVNAPRYHNQWLPDLEYLEPGFSPDTRAALVKMGHHIAKEEEDWGYWSDGECILVDPLSGERQGASDGRNNGHAVGY</sequence>
<dbReference type="GO" id="GO:0006751">
    <property type="term" value="P:glutathione catabolic process"/>
    <property type="evidence" value="ECO:0007669"/>
    <property type="project" value="UniProtKB-UniRule"/>
</dbReference>
<comment type="catalytic activity">
    <reaction evidence="5 8">
        <text>an N-terminal (5-L-glutamyl)-[peptide] + an alpha-amino acid = 5-L-glutamyl amino acid + an N-terminal L-alpha-aminoacyl-[peptide]</text>
        <dbReference type="Rhea" id="RHEA:23904"/>
        <dbReference type="Rhea" id="RHEA-COMP:9780"/>
        <dbReference type="Rhea" id="RHEA-COMP:9795"/>
        <dbReference type="ChEBI" id="CHEBI:77644"/>
        <dbReference type="ChEBI" id="CHEBI:78597"/>
        <dbReference type="ChEBI" id="CHEBI:78599"/>
        <dbReference type="ChEBI" id="CHEBI:78608"/>
        <dbReference type="EC" id="2.3.2.2"/>
    </reaction>
</comment>
<dbReference type="PANTHER" id="PTHR43199:SF6">
    <property type="entry name" value="GLUTATHIONE HYDROLASE PROENZYME"/>
    <property type="match status" value="1"/>
</dbReference>
<comment type="PTM">
    <text evidence="8">Cleaved by autocatalysis into a large and a small subunit.</text>
</comment>
<dbReference type="InterPro" id="IPR043138">
    <property type="entry name" value="GGT_lsub"/>
</dbReference>
<keyword evidence="8" id="KW-0865">Zymogen</keyword>
<dbReference type="PROSITE" id="PS00462">
    <property type="entry name" value="G_GLU_TRANSPEPTIDASE"/>
    <property type="match status" value="1"/>
</dbReference>
<dbReference type="PANTHER" id="PTHR43199">
    <property type="entry name" value="GLUTATHIONE HYDROLASE"/>
    <property type="match status" value="1"/>
</dbReference>
<evidence type="ECO:0000256" key="2">
    <source>
        <dbReference type="ARBA" id="ARBA00001089"/>
    </source>
</evidence>
<dbReference type="InterPro" id="IPR000101">
    <property type="entry name" value="GGT_peptidase"/>
</dbReference>
<evidence type="ECO:0000256" key="6">
    <source>
        <dbReference type="PIRSR" id="PIRSR600101-1"/>
    </source>
</evidence>
<keyword evidence="9" id="KW-0732">Signal</keyword>
<feature type="chain" id="PRO_5004191154" description="Glutathione hydrolase proenzyme" evidence="9">
    <location>
        <begin position="26"/>
        <end position="583"/>
    </location>
</feature>
<dbReference type="PRINTS" id="PR01210">
    <property type="entry name" value="GGTRANSPTASE"/>
</dbReference>
<evidence type="ECO:0000313" key="10">
    <source>
        <dbReference type="EMBL" id="ABF43599.1"/>
    </source>
</evidence>
<dbReference type="STRING" id="204669.Acid345_4599"/>
<keyword evidence="11" id="KW-1185">Reference proteome</keyword>
<reference evidence="10 11" key="1">
    <citation type="journal article" date="2009" name="Appl. Environ. Microbiol.">
        <title>Three genomes from the phylum Acidobacteria provide insight into the lifestyles of these microorganisms in soils.</title>
        <authorList>
            <person name="Ward N.L."/>
            <person name="Challacombe J.F."/>
            <person name="Janssen P.H."/>
            <person name="Henrissat B."/>
            <person name="Coutinho P.M."/>
            <person name="Wu M."/>
            <person name="Xie G."/>
            <person name="Haft D.H."/>
            <person name="Sait M."/>
            <person name="Badger J."/>
            <person name="Barabote R.D."/>
            <person name="Bradley B."/>
            <person name="Brettin T.S."/>
            <person name="Brinkac L.M."/>
            <person name="Bruce D."/>
            <person name="Creasy T."/>
            <person name="Daugherty S.C."/>
            <person name="Davidsen T.M."/>
            <person name="DeBoy R.T."/>
            <person name="Detter J.C."/>
            <person name="Dodson R.J."/>
            <person name="Durkin A.S."/>
            <person name="Ganapathy A."/>
            <person name="Gwinn-Giglio M."/>
            <person name="Han C.S."/>
            <person name="Khouri H."/>
            <person name="Kiss H."/>
            <person name="Kothari S.P."/>
            <person name="Madupu R."/>
            <person name="Nelson K.E."/>
            <person name="Nelson W.C."/>
            <person name="Paulsen I."/>
            <person name="Penn K."/>
            <person name="Ren Q."/>
            <person name="Rosovitz M.J."/>
            <person name="Selengut J.D."/>
            <person name="Shrivastava S."/>
            <person name="Sullivan S.A."/>
            <person name="Tapia R."/>
            <person name="Thompson L.S."/>
            <person name="Watkins K.L."/>
            <person name="Yang Q."/>
            <person name="Yu C."/>
            <person name="Zafar N."/>
            <person name="Zhou L."/>
            <person name="Kuske C.R."/>
        </authorList>
    </citation>
    <scope>NUCLEOTIDE SEQUENCE [LARGE SCALE GENOMIC DNA]</scope>
    <source>
        <strain evidence="10 11">Ellin345</strain>
    </source>
</reference>
<protein>
    <recommendedName>
        <fullName evidence="8">Glutathione hydrolase proenzyme</fullName>
        <ecNumber evidence="8">2.3.2.2</ecNumber>
        <ecNumber evidence="8">3.4.19.13</ecNumber>
    </recommendedName>
    <component>
        <recommendedName>
            <fullName evidence="8">Glutathione hydrolase large chain</fullName>
        </recommendedName>
    </component>
    <component>
        <recommendedName>
            <fullName evidence="8">Glutathione hydrolase small chain</fullName>
        </recommendedName>
    </component>
</protein>
<evidence type="ECO:0000256" key="8">
    <source>
        <dbReference type="RuleBase" id="RU368036"/>
    </source>
</evidence>
<evidence type="ECO:0000256" key="1">
    <source>
        <dbReference type="ARBA" id="ARBA00001049"/>
    </source>
</evidence>
<organism evidence="10 11">
    <name type="scientific">Koribacter versatilis (strain Ellin345)</name>
    <dbReference type="NCBI Taxonomy" id="204669"/>
    <lineage>
        <taxon>Bacteria</taxon>
        <taxon>Pseudomonadati</taxon>
        <taxon>Acidobacteriota</taxon>
        <taxon>Terriglobia</taxon>
        <taxon>Terriglobales</taxon>
        <taxon>Candidatus Korobacteraceae</taxon>
        <taxon>Candidatus Korobacter</taxon>
    </lineage>
</organism>
<keyword evidence="4 8" id="KW-0012">Acyltransferase</keyword>
<dbReference type="GO" id="GO:0006750">
    <property type="term" value="P:glutathione biosynthetic process"/>
    <property type="evidence" value="ECO:0007669"/>
    <property type="project" value="UniProtKB-KW"/>
</dbReference>
<feature type="binding site" evidence="7">
    <location>
        <position position="483"/>
    </location>
    <ligand>
        <name>L-glutamate</name>
        <dbReference type="ChEBI" id="CHEBI:29985"/>
    </ligand>
</feature>
<dbReference type="eggNOG" id="COG0405">
    <property type="taxonomic scope" value="Bacteria"/>
</dbReference>
<evidence type="ECO:0000256" key="5">
    <source>
        <dbReference type="ARBA" id="ARBA00047417"/>
    </source>
</evidence>
<dbReference type="GO" id="GO:0036374">
    <property type="term" value="F:glutathione hydrolase activity"/>
    <property type="evidence" value="ECO:0007669"/>
    <property type="project" value="UniProtKB-UniRule"/>
</dbReference>